<dbReference type="SUPFAM" id="SSF53748">
    <property type="entry name" value="Phosphoglycerate kinase"/>
    <property type="match status" value="1"/>
</dbReference>
<evidence type="ECO:0000256" key="14">
    <source>
        <dbReference type="PIRSR" id="PIRSR000724-1"/>
    </source>
</evidence>
<dbReference type="Gene3D" id="3.40.50.1260">
    <property type="entry name" value="Phosphoglycerate kinase, N-terminal domain"/>
    <property type="match status" value="2"/>
</dbReference>
<comment type="similarity">
    <text evidence="3 13 16">Belongs to the phosphoglycerate kinase family.</text>
</comment>
<dbReference type="UniPathway" id="UPA00109">
    <property type="reaction ID" value="UER00185"/>
</dbReference>
<dbReference type="RefSeq" id="WP_134370684.1">
    <property type="nucleotide sequence ID" value="NZ_SOGN01000049.1"/>
</dbReference>
<evidence type="ECO:0000256" key="3">
    <source>
        <dbReference type="ARBA" id="ARBA00008982"/>
    </source>
</evidence>
<dbReference type="GO" id="GO:0005829">
    <property type="term" value="C:cytosol"/>
    <property type="evidence" value="ECO:0007669"/>
    <property type="project" value="TreeGrafter"/>
</dbReference>
<evidence type="ECO:0000313" key="18">
    <source>
        <dbReference type="Proteomes" id="UP000298433"/>
    </source>
</evidence>
<evidence type="ECO:0000313" key="17">
    <source>
        <dbReference type="EMBL" id="TFC78268.1"/>
    </source>
</evidence>
<keyword evidence="12 13" id="KW-0324">Glycolysis</keyword>
<dbReference type="PANTHER" id="PTHR11406">
    <property type="entry name" value="PHOSPHOGLYCERATE KINASE"/>
    <property type="match status" value="1"/>
</dbReference>
<feature type="binding site" evidence="13 14">
    <location>
        <begin position="22"/>
        <end position="24"/>
    </location>
    <ligand>
        <name>substrate</name>
    </ligand>
</feature>
<proteinExistence type="inferred from homology"/>
<feature type="binding site" evidence="13 14">
    <location>
        <begin position="60"/>
        <end position="63"/>
    </location>
    <ligand>
        <name>substrate</name>
    </ligand>
</feature>
<evidence type="ECO:0000256" key="15">
    <source>
        <dbReference type="PIRSR" id="PIRSR000724-2"/>
    </source>
</evidence>
<dbReference type="EMBL" id="SOGN01000049">
    <property type="protein sequence ID" value="TFC78268.1"/>
    <property type="molecule type" value="Genomic_DNA"/>
</dbReference>
<dbReference type="AlphaFoldDB" id="A0A4R8XLB5"/>
<dbReference type="OrthoDB" id="9808460at2"/>
<comment type="pathway">
    <text evidence="2 13">Carbohydrate degradation; glycolysis; pyruvate from D-glyceraldehyde 3-phosphate: step 2/5.</text>
</comment>
<dbReference type="GO" id="GO:0006096">
    <property type="term" value="P:glycolytic process"/>
    <property type="evidence" value="ECO:0007669"/>
    <property type="project" value="UniProtKB-UniRule"/>
</dbReference>
<comment type="caution">
    <text evidence="17">The sequence shown here is derived from an EMBL/GenBank/DDBJ whole genome shotgun (WGS) entry which is preliminary data.</text>
</comment>
<feature type="binding site" evidence="14">
    <location>
        <position position="156"/>
    </location>
    <ligand>
        <name>(2R)-3-phosphoglycerate</name>
        <dbReference type="ChEBI" id="CHEBI:58272"/>
    </ligand>
</feature>
<gene>
    <name evidence="13" type="primary">pgk</name>
    <name evidence="17" type="ORF">E3T23_12080</name>
</gene>
<evidence type="ECO:0000256" key="16">
    <source>
        <dbReference type="RuleBase" id="RU000532"/>
    </source>
</evidence>
<evidence type="ECO:0000256" key="12">
    <source>
        <dbReference type="ARBA" id="ARBA00023152"/>
    </source>
</evidence>
<evidence type="ECO:0000256" key="7">
    <source>
        <dbReference type="ARBA" id="ARBA00022490"/>
    </source>
</evidence>
<keyword evidence="9 13" id="KW-0547">Nucleotide-binding</keyword>
<evidence type="ECO:0000256" key="11">
    <source>
        <dbReference type="ARBA" id="ARBA00022840"/>
    </source>
</evidence>
<dbReference type="PANTHER" id="PTHR11406:SF23">
    <property type="entry name" value="PHOSPHOGLYCERATE KINASE 1, CHLOROPLASTIC-RELATED"/>
    <property type="match status" value="1"/>
</dbReference>
<accession>A0A4R8XLB5</accession>
<feature type="binding site" evidence="14">
    <location>
        <position position="37"/>
    </location>
    <ligand>
        <name>(2R)-3-phosphoglycerate</name>
        <dbReference type="ChEBI" id="CHEBI:58272"/>
    </ligand>
</feature>
<evidence type="ECO:0000256" key="9">
    <source>
        <dbReference type="ARBA" id="ARBA00022741"/>
    </source>
</evidence>
<evidence type="ECO:0000256" key="10">
    <source>
        <dbReference type="ARBA" id="ARBA00022777"/>
    </source>
</evidence>
<organism evidence="17 18">
    <name type="scientific">Cryobacterium cheniae</name>
    <dbReference type="NCBI Taxonomy" id="1259262"/>
    <lineage>
        <taxon>Bacteria</taxon>
        <taxon>Bacillati</taxon>
        <taxon>Actinomycetota</taxon>
        <taxon>Actinomycetes</taxon>
        <taxon>Micrococcales</taxon>
        <taxon>Microbacteriaceae</taxon>
        <taxon>Cryobacterium</taxon>
    </lineage>
</organism>
<sequence length="404" mass="41523">MTLRTIDSLGQLGGKRVIVRCDLNVPLQDGQITDDGRVRASLPTIKALIEQGARVVIVSHLGRPKGAPEAKYSLAPVAVRLGELLGADVAFATDTVGASAQAAVAALADGEVVVLENLRFNAGETAKDDAERGAFATELSALGDVLVSDGFGVVHRKQASVFDLAGIVPSAAGLLIAAELEVLDRLTEKPEAPYTVVLGGSKVSDKLGVIGHLLPRVNSLLIGGGMAYTFLAAQGHKVGASLLETDQIETVRGYLLEAERLGVKIVLPTDIVVASKFGADAELAVTPADAIEDTPFGASGLGLDIGPESGAAFADIIRSSKTVFWNGPMGVFELAPFAEGTRAVAGALTEVDGLSVVGGGDSAAAVRILGFTDDQFGHISTGGGASLEFLEGKRLPGLEVLGWQ</sequence>
<dbReference type="FunFam" id="3.40.50.1260:FF:000031">
    <property type="entry name" value="Phosphoglycerate kinase 1"/>
    <property type="match status" value="1"/>
</dbReference>
<dbReference type="InterPro" id="IPR015911">
    <property type="entry name" value="Phosphoglycerate_kinase_CS"/>
</dbReference>
<dbReference type="PROSITE" id="PS00111">
    <property type="entry name" value="PGLYCERATE_KINASE"/>
    <property type="match status" value="1"/>
</dbReference>
<dbReference type="GO" id="GO:0043531">
    <property type="term" value="F:ADP binding"/>
    <property type="evidence" value="ECO:0007669"/>
    <property type="project" value="TreeGrafter"/>
</dbReference>
<evidence type="ECO:0000256" key="8">
    <source>
        <dbReference type="ARBA" id="ARBA00022679"/>
    </source>
</evidence>
<dbReference type="GO" id="GO:0005524">
    <property type="term" value="F:ATP binding"/>
    <property type="evidence" value="ECO:0007669"/>
    <property type="project" value="UniProtKB-KW"/>
</dbReference>
<dbReference type="InterPro" id="IPR001576">
    <property type="entry name" value="Phosphoglycerate_kinase"/>
</dbReference>
<reference evidence="17 18" key="1">
    <citation type="submission" date="2019-03" db="EMBL/GenBank/DDBJ databases">
        <title>Genomics of glacier-inhabiting Cryobacterium strains.</title>
        <authorList>
            <person name="Liu Q."/>
            <person name="Xin Y.-H."/>
        </authorList>
    </citation>
    <scope>NUCLEOTIDE SEQUENCE [LARGE SCALE GENOMIC DNA]</scope>
    <source>
        <strain evidence="17 18">TMT2-48-2</strain>
    </source>
</reference>
<keyword evidence="10 13" id="KW-0418">Kinase</keyword>
<feature type="binding site" evidence="13 15">
    <location>
        <begin position="359"/>
        <end position="362"/>
    </location>
    <ligand>
        <name>ATP</name>
        <dbReference type="ChEBI" id="CHEBI:30616"/>
    </ligand>
</feature>
<evidence type="ECO:0000256" key="13">
    <source>
        <dbReference type="HAMAP-Rule" id="MF_00145"/>
    </source>
</evidence>
<dbReference type="GO" id="GO:0004618">
    <property type="term" value="F:phosphoglycerate kinase activity"/>
    <property type="evidence" value="ECO:0007669"/>
    <property type="project" value="UniProtKB-UniRule"/>
</dbReference>
<keyword evidence="7 13" id="KW-0963">Cytoplasm</keyword>
<comment type="subunit">
    <text evidence="4 13">Monomer.</text>
</comment>
<feature type="binding site" evidence="13 15">
    <location>
        <position position="206"/>
    </location>
    <ligand>
        <name>ATP</name>
        <dbReference type="ChEBI" id="CHEBI:30616"/>
    </ligand>
</feature>
<dbReference type="InterPro" id="IPR015824">
    <property type="entry name" value="Phosphoglycerate_kinase_N"/>
</dbReference>
<dbReference type="Pfam" id="PF00162">
    <property type="entry name" value="PGK"/>
    <property type="match status" value="1"/>
</dbReference>
<evidence type="ECO:0000256" key="5">
    <source>
        <dbReference type="ARBA" id="ARBA00013061"/>
    </source>
</evidence>
<name>A0A4R8XLB5_9MICO</name>
<feature type="binding site" evidence="14">
    <location>
        <position position="119"/>
    </location>
    <ligand>
        <name>(2R)-3-phosphoglycerate</name>
        <dbReference type="ChEBI" id="CHEBI:58272"/>
    </ligand>
</feature>
<keyword evidence="11 13" id="KW-0067">ATP-binding</keyword>
<dbReference type="EC" id="2.7.2.3" evidence="5 13"/>
<dbReference type="InterPro" id="IPR036043">
    <property type="entry name" value="Phosphoglycerate_kinase_sf"/>
</dbReference>
<dbReference type="HAMAP" id="MF_00145">
    <property type="entry name" value="Phosphoglyc_kinase"/>
    <property type="match status" value="1"/>
</dbReference>
<keyword evidence="18" id="KW-1185">Reference proteome</keyword>
<evidence type="ECO:0000256" key="4">
    <source>
        <dbReference type="ARBA" id="ARBA00011245"/>
    </source>
</evidence>
<comment type="subcellular location">
    <subcellularLocation>
        <location evidence="13">Cytoplasm</location>
    </subcellularLocation>
</comment>
<feature type="binding site" evidence="13">
    <location>
        <position position="302"/>
    </location>
    <ligand>
        <name>ATP</name>
        <dbReference type="ChEBI" id="CHEBI:30616"/>
    </ligand>
</feature>
<keyword evidence="8 13" id="KW-0808">Transferase</keyword>
<feature type="binding site" evidence="13">
    <location>
        <position position="156"/>
    </location>
    <ligand>
        <name>substrate</name>
    </ligand>
</feature>
<feature type="binding site" evidence="13">
    <location>
        <position position="37"/>
    </location>
    <ligand>
        <name>substrate</name>
    </ligand>
</feature>
<feature type="binding site" evidence="13">
    <location>
        <position position="119"/>
    </location>
    <ligand>
        <name>substrate</name>
    </ligand>
</feature>
<dbReference type="PRINTS" id="PR00477">
    <property type="entry name" value="PHGLYCKINASE"/>
</dbReference>
<evidence type="ECO:0000256" key="2">
    <source>
        <dbReference type="ARBA" id="ARBA00004838"/>
    </source>
</evidence>
<dbReference type="FunFam" id="3.40.50.1260:FF:000006">
    <property type="entry name" value="Phosphoglycerate kinase"/>
    <property type="match status" value="1"/>
</dbReference>
<dbReference type="PIRSF" id="PIRSF000724">
    <property type="entry name" value="Pgk"/>
    <property type="match status" value="1"/>
</dbReference>
<dbReference type="Proteomes" id="UP000298433">
    <property type="component" value="Unassembled WGS sequence"/>
</dbReference>
<comment type="catalytic activity">
    <reaction evidence="1 13 16">
        <text>(2R)-3-phosphoglycerate + ATP = (2R)-3-phospho-glyceroyl phosphate + ADP</text>
        <dbReference type="Rhea" id="RHEA:14801"/>
        <dbReference type="ChEBI" id="CHEBI:30616"/>
        <dbReference type="ChEBI" id="CHEBI:57604"/>
        <dbReference type="ChEBI" id="CHEBI:58272"/>
        <dbReference type="ChEBI" id="CHEBI:456216"/>
        <dbReference type="EC" id="2.7.2.3"/>
    </reaction>
</comment>
<evidence type="ECO:0000256" key="1">
    <source>
        <dbReference type="ARBA" id="ARBA00000642"/>
    </source>
</evidence>
<protein>
    <recommendedName>
        <fullName evidence="6 13">Phosphoglycerate kinase</fullName>
        <ecNumber evidence="5 13">2.7.2.3</ecNumber>
    </recommendedName>
</protein>
<feature type="binding site" evidence="13 15">
    <location>
        <position position="333"/>
    </location>
    <ligand>
        <name>ATP</name>
        <dbReference type="ChEBI" id="CHEBI:30616"/>
    </ligand>
</feature>
<dbReference type="GO" id="GO:0006094">
    <property type="term" value="P:gluconeogenesis"/>
    <property type="evidence" value="ECO:0007669"/>
    <property type="project" value="TreeGrafter"/>
</dbReference>
<evidence type="ECO:0000256" key="6">
    <source>
        <dbReference type="ARBA" id="ARBA00016471"/>
    </source>
</evidence>